<evidence type="ECO:0008006" key="3">
    <source>
        <dbReference type="Google" id="ProtNLM"/>
    </source>
</evidence>
<dbReference type="Proteomes" id="UP000663090">
    <property type="component" value="Chromosome"/>
</dbReference>
<name>A0ABX7N0B1_9BACT</name>
<evidence type="ECO:0000313" key="1">
    <source>
        <dbReference type="EMBL" id="QSQ12149.1"/>
    </source>
</evidence>
<accession>A0ABX7N0B1</accession>
<keyword evidence="2" id="KW-1185">Reference proteome</keyword>
<reference evidence="1 2" key="1">
    <citation type="submission" date="2021-02" db="EMBL/GenBank/DDBJ databases">
        <title>De Novo genome assembly of isolated myxobacteria.</title>
        <authorList>
            <person name="Stevens D.C."/>
        </authorList>
    </citation>
    <scope>NUCLEOTIDE SEQUENCE [LARGE SCALE GENOMIC DNA]</scope>
    <source>
        <strain evidence="1 2">SCHIC003</strain>
    </source>
</reference>
<gene>
    <name evidence="1" type="ORF">JY572_27765</name>
</gene>
<dbReference type="RefSeq" id="WP_206713880.1">
    <property type="nucleotide sequence ID" value="NZ_CP071091.1"/>
</dbReference>
<sequence>MGSIFDLVLRRLVQAHPAHLLRLLFGSDAPTFVRAADTSLPQSERRADAVLVVETSSERFVLEVELQAQSDPHFMRRLLDYTVRVHLREGLPVLPVVVLVVPEAEGVRPPYVMRCRGQPVLTLDFLVVRLWEVDFTQPALQSATGLLPLSVLDARAGPERADWAEARIREAKELSADEQMDLLVVLGTLTSRRFGIQRLTPSLRNIMTESAFWDELIAFARTRFHAQALMTFAATRGLTVPREAEEHLIAKGESALKQIHTLAFTHPDAAQEALFEALLSGPPDDSSTPQ</sequence>
<dbReference type="EMBL" id="CP071091">
    <property type="protein sequence ID" value="QSQ12149.1"/>
    <property type="molecule type" value="Genomic_DNA"/>
</dbReference>
<protein>
    <recommendedName>
        <fullName evidence="3">Transposase (putative) YhgA-like domain-containing protein</fullName>
    </recommendedName>
</protein>
<organism evidence="1 2">
    <name type="scientific">Myxococcus landrumensis</name>
    <dbReference type="NCBI Taxonomy" id="2813577"/>
    <lineage>
        <taxon>Bacteria</taxon>
        <taxon>Pseudomonadati</taxon>
        <taxon>Myxococcota</taxon>
        <taxon>Myxococcia</taxon>
        <taxon>Myxococcales</taxon>
        <taxon>Cystobacterineae</taxon>
        <taxon>Myxococcaceae</taxon>
        <taxon>Myxococcus</taxon>
    </lineage>
</organism>
<dbReference type="PANTHER" id="PTHR34613:SF1">
    <property type="entry name" value="SLL6017 PROTEIN"/>
    <property type="match status" value="1"/>
</dbReference>
<proteinExistence type="predicted"/>
<evidence type="ECO:0000313" key="2">
    <source>
        <dbReference type="Proteomes" id="UP000663090"/>
    </source>
</evidence>
<dbReference type="PANTHER" id="PTHR34613">
    <property type="entry name" value="SLL0800 PROTEIN"/>
    <property type="match status" value="1"/>
</dbReference>